<feature type="domain" description="DUF4142" evidence="1">
    <location>
        <begin position="57"/>
        <end position="180"/>
    </location>
</feature>
<dbReference type="RefSeq" id="WP_091491515.1">
    <property type="nucleotide sequence ID" value="NZ_FOMH01000002.1"/>
</dbReference>
<proteinExistence type="predicted"/>
<protein>
    <recommendedName>
        <fullName evidence="1">DUF4142 domain-containing protein</fullName>
    </recommendedName>
</protein>
<dbReference type="InterPro" id="IPR025419">
    <property type="entry name" value="DUF4142"/>
</dbReference>
<dbReference type="Proteomes" id="UP000199672">
    <property type="component" value="Unassembled WGS sequence"/>
</dbReference>
<dbReference type="EMBL" id="FOMH01000002">
    <property type="protein sequence ID" value="SFC85961.1"/>
    <property type="molecule type" value="Genomic_DNA"/>
</dbReference>
<dbReference type="AlphaFoldDB" id="A0A1I1MKQ0"/>
<sequence length="189" mass="21793">MKAIIPLKASIFKVFFLIVLVLCITSCRKINPIENSFKNQAFVITEKEETETYFFISTANASKSIISKSQIAQQKSSDAIVQELGKRIEIQENQVLDEVSKMAAMKLIVITEINATHKRDLYNLIDAKGNDFNDVYLNAMKEALSDQIELFETISRETNDKQILELVLRFLPEQYKLLRETERIRKQNV</sequence>
<evidence type="ECO:0000313" key="3">
    <source>
        <dbReference type="Proteomes" id="UP000199672"/>
    </source>
</evidence>
<name>A0A1I1MKQ0_9FLAO</name>
<dbReference type="Pfam" id="PF13628">
    <property type="entry name" value="DUF4142"/>
    <property type="match status" value="1"/>
</dbReference>
<evidence type="ECO:0000313" key="2">
    <source>
        <dbReference type="EMBL" id="SFC85961.1"/>
    </source>
</evidence>
<organism evidence="2 3">
    <name type="scientific">Flavobacterium phragmitis</name>
    <dbReference type="NCBI Taxonomy" id="739143"/>
    <lineage>
        <taxon>Bacteria</taxon>
        <taxon>Pseudomonadati</taxon>
        <taxon>Bacteroidota</taxon>
        <taxon>Flavobacteriia</taxon>
        <taxon>Flavobacteriales</taxon>
        <taxon>Flavobacteriaceae</taxon>
        <taxon>Flavobacterium</taxon>
    </lineage>
</organism>
<gene>
    <name evidence="2" type="ORF">SAMN05216297_102537</name>
</gene>
<reference evidence="3" key="1">
    <citation type="submission" date="2016-10" db="EMBL/GenBank/DDBJ databases">
        <authorList>
            <person name="Varghese N."/>
            <person name="Submissions S."/>
        </authorList>
    </citation>
    <scope>NUCLEOTIDE SEQUENCE [LARGE SCALE GENOMIC DNA]</scope>
    <source>
        <strain evidence="3">CGMCC 1.10370</strain>
    </source>
</reference>
<dbReference type="STRING" id="739143.SAMN05216297_102537"/>
<accession>A0A1I1MKQ0</accession>
<keyword evidence="3" id="KW-1185">Reference proteome</keyword>
<dbReference type="OrthoDB" id="1355558at2"/>
<evidence type="ECO:0000259" key="1">
    <source>
        <dbReference type="Pfam" id="PF13628"/>
    </source>
</evidence>